<evidence type="ECO:0000313" key="3">
    <source>
        <dbReference type="Proteomes" id="UP000268056"/>
    </source>
</evidence>
<accession>A0A3M3Z146</accession>
<dbReference type="EMBL" id="RBQC01000085">
    <property type="protein sequence ID" value="RMO87655.1"/>
    <property type="molecule type" value="Genomic_DNA"/>
</dbReference>
<comment type="caution">
    <text evidence="2">The sequence shown here is derived from an EMBL/GenBank/DDBJ whole genome shotgun (WGS) entry which is preliminary data.</text>
</comment>
<organism evidence="2 3">
    <name type="scientific">Pseudomonas syringae pv. tagetis</name>
    <dbReference type="NCBI Taxonomy" id="129140"/>
    <lineage>
        <taxon>Bacteria</taxon>
        <taxon>Pseudomonadati</taxon>
        <taxon>Pseudomonadota</taxon>
        <taxon>Gammaproteobacteria</taxon>
        <taxon>Pseudomonadales</taxon>
        <taxon>Pseudomonadaceae</taxon>
        <taxon>Pseudomonas</taxon>
    </lineage>
</organism>
<keyword evidence="2" id="KW-0418">Kinase</keyword>
<dbReference type="Proteomes" id="UP000268056">
    <property type="component" value="Unassembled WGS sequence"/>
</dbReference>
<name>A0A3M3Z146_9PSED</name>
<protein>
    <submittedName>
        <fullName evidence="2">Nucleoside diphosphate kinase regulator</fullName>
    </submittedName>
</protein>
<dbReference type="AlphaFoldDB" id="A0A3M3Z146"/>
<gene>
    <name evidence="2" type="ORF">ALQ32_01517</name>
</gene>
<keyword evidence="2" id="KW-0808">Transferase</keyword>
<dbReference type="GO" id="GO:0016301">
    <property type="term" value="F:kinase activity"/>
    <property type="evidence" value="ECO:0007669"/>
    <property type="project" value="UniProtKB-KW"/>
</dbReference>
<dbReference type="Gene3D" id="1.10.286.20">
    <property type="match status" value="1"/>
</dbReference>
<sequence>MFYSWRIKESAQTMTTAPSIILTRLDVQRLESFIDSQDENTPGLNWTVPNKWLATMRCLRAL</sequence>
<dbReference type="InterPro" id="IPR029462">
    <property type="entry name" value="Rnk_N"/>
</dbReference>
<evidence type="ECO:0000313" key="2">
    <source>
        <dbReference type="EMBL" id="RMO87655.1"/>
    </source>
</evidence>
<evidence type="ECO:0000259" key="1">
    <source>
        <dbReference type="Pfam" id="PF14760"/>
    </source>
</evidence>
<dbReference type="Pfam" id="PF14760">
    <property type="entry name" value="Rnk_N"/>
    <property type="match status" value="1"/>
</dbReference>
<proteinExistence type="predicted"/>
<feature type="domain" description="Regulator of nucleoside diphosphate kinase N-terminal" evidence="1">
    <location>
        <begin position="18"/>
        <end position="42"/>
    </location>
</feature>
<reference evidence="2 3" key="1">
    <citation type="submission" date="2018-08" db="EMBL/GenBank/DDBJ databases">
        <title>Recombination of ecologically and evolutionarily significant loci maintains genetic cohesion in the Pseudomonas syringae species complex.</title>
        <authorList>
            <person name="Dillon M."/>
            <person name="Thakur S."/>
            <person name="Almeida R.N.D."/>
            <person name="Weir B.S."/>
            <person name="Guttman D.S."/>
        </authorList>
    </citation>
    <scope>NUCLEOTIDE SEQUENCE [LARGE SCALE GENOMIC DNA]</scope>
    <source>
        <strain evidence="2 3">ICMP 4092</strain>
    </source>
</reference>